<dbReference type="EMBL" id="JAANER010000003">
    <property type="protein sequence ID" value="KAG9191488.1"/>
    <property type="molecule type" value="Genomic_DNA"/>
</dbReference>
<feature type="compositionally biased region" description="Low complexity" evidence="4">
    <location>
        <begin position="338"/>
        <end position="349"/>
    </location>
</feature>
<dbReference type="SUPFAM" id="SSF57903">
    <property type="entry name" value="FYVE/PHD zinc finger"/>
    <property type="match status" value="1"/>
</dbReference>
<dbReference type="GO" id="GO:0008270">
    <property type="term" value="F:zinc ion binding"/>
    <property type="evidence" value="ECO:0007669"/>
    <property type="project" value="UniProtKB-KW"/>
</dbReference>
<evidence type="ECO:0000259" key="5">
    <source>
        <dbReference type="SMART" id="SM00249"/>
    </source>
</evidence>
<dbReference type="Gene3D" id="3.30.40.10">
    <property type="entry name" value="Zinc/RING finger domain, C3HC4 (zinc finger)"/>
    <property type="match status" value="1"/>
</dbReference>
<feature type="compositionally biased region" description="Polar residues" evidence="4">
    <location>
        <begin position="358"/>
        <end position="367"/>
    </location>
</feature>
<feature type="compositionally biased region" description="Polar residues" evidence="4">
    <location>
        <begin position="444"/>
        <end position="453"/>
    </location>
</feature>
<accession>A0AAD4IBI6</accession>
<feature type="compositionally biased region" description="Acidic residues" evidence="4">
    <location>
        <begin position="463"/>
        <end position="486"/>
    </location>
</feature>
<dbReference type="InterPro" id="IPR001965">
    <property type="entry name" value="Znf_PHD"/>
</dbReference>
<evidence type="ECO:0000256" key="3">
    <source>
        <dbReference type="ARBA" id="ARBA00022833"/>
    </source>
</evidence>
<evidence type="ECO:0000313" key="7">
    <source>
        <dbReference type="Proteomes" id="UP001199106"/>
    </source>
</evidence>
<keyword evidence="2" id="KW-0863">Zinc-finger</keyword>
<feature type="compositionally biased region" description="Low complexity" evidence="4">
    <location>
        <begin position="504"/>
        <end position="524"/>
    </location>
</feature>
<feature type="region of interest" description="Disordered" evidence="4">
    <location>
        <begin position="304"/>
        <end position="367"/>
    </location>
</feature>
<gene>
    <name evidence="6" type="ORF">G6011_10222</name>
</gene>
<feature type="domain" description="Zinc finger PHD-type" evidence="5">
    <location>
        <begin position="570"/>
        <end position="621"/>
    </location>
</feature>
<comment type="caution">
    <text evidence="6">The sequence shown here is derived from an EMBL/GenBank/DDBJ whole genome shotgun (WGS) entry which is preliminary data.</text>
</comment>
<sequence length="771" mass="86071">MASLGELSPTEPYSSFYTCQDDLWSSHFLLPKIGGESAQAFHLYLQNWGIKLPILHHGINEIDHESPSSLNATQSYRWKDGQDLAKHIEHVAHALEGRGSGKVYQTKGDLVFIVNDASKKGCNNLTCPGAGESCVEMTKSPLSITLEPLLDWGTVEPASDMRVASGWIFAFRRSGPRMYDPLWTVQVKKLVPEQTRTYCLHCLEELMNRRAEAQVNIDRSVGQPQKARHHYFPGRPIQCPTSRSELYDLREGGEFDDDPSFEALVFSTAGSLQLDGFTEQIPYADSRDYASNKTNIRDSSLAVENNPTFVGDTGVSSRSQRLPRSSTPPLGHNRVDSVHSQLLSGSSSHYPFSKDNSRPQNLDTPSNRAFVQQDPTSVEQNEYAKLGSATLLKNSVPYFGTGHRQLGRDIDTNAACRFFTNHRIRRENMAKPKDIDIRNFFTVVNPQGPSTPQRAVKTKSVDYEEPDLSDDDFDDVKEENDSDAPDGEYTPIRNKGKARSKSISPRTKTVPSPKKKTPSPLSKPAGKVQQPNAPIYRKHDSPIDDSPPFGVAQAALESYTEHVPLKIDLICSCHKPARTNEVLIAQCRNKDCRLRWYHKDCLSMRGKLQARHGTFLCEQCQNEKHYTDLSRANGWTRTKMIQNEIGMPFTAQEMVATLGNTGNFQAVANPYGLATSASSTTLSPFAEPFTPGNMTATDAPALSHLAIGSEPFLGLEMSCPYFVTEAYTKADEHRREADDAWESAQMYGYDSNEWNEEMGEVYEEDEDVTSL</sequence>
<feature type="region of interest" description="Disordered" evidence="4">
    <location>
        <begin position="444"/>
        <end position="545"/>
    </location>
</feature>
<protein>
    <recommendedName>
        <fullName evidence="5">Zinc finger PHD-type domain-containing protein</fullName>
    </recommendedName>
</protein>
<organism evidence="6 7">
    <name type="scientific">Alternaria panax</name>
    <dbReference type="NCBI Taxonomy" id="48097"/>
    <lineage>
        <taxon>Eukaryota</taxon>
        <taxon>Fungi</taxon>
        <taxon>Dikarya</taxon>
        <taxon>Ascomycota</taxon>
        <taxon>Pezizomycotina</taxon>
        <taxon>Dothideomycetes</taxon>
        <taxon>Pleosporomycetidae</taxon>
        <taxon>Pleosporales</taxon>
        <taxon>Pleosporineae</taxon>
        <taxon>Pleosporaceae</taxon>
        <taxon>Alternaria</taxon>
        <taxon>Alternaria sect. Panax</taxon>
    </lineage>
</organism>
<dbReference type="InterPro" id="IPR013083">
    <property type="entry name" value="Znf_RING/FYVE/PHD"/>
</dbReference>
<dbReference type="SMART" id="SM00249">
    <property type="entry name" value="PHD"/>
    <property type="match status" value="1"/>
</dbReference>
<dbReference type="Proteomes" id="UP001199106">
    <property type="component" value="Unassembled WGS sequence"/>
</dbReference>
<dbReference type="InterPro" id="IPR011011">
    <property type="entry name" value="Znf_FYVE_PHD"/>
</dbReference>
<feature type="compositionally biased region" description="Polar residues" evidence="4">
    <location>
        <begin position="304"/>
        <end position="328"/>
    </location>
</feature>
<name>A0AAD4IBI6_9PLEO</name>
<proteinExistence type="predicted"/>
<keyword evidence="3" id="KW-0862">Zinc</keyword>
<keyword evidence="7" id="KW-1185">Reference proteome</keyword>
<dbReference type="AlphaFoldDB" id="A0AAD4IBI6"/>
<reference evidence="6" key="1">
    <citation type="submission" date="2021-07" db="EMBL/GenBank/DDBJ databases">
        <title>Genome Resource of American Ginseng Black Spot Pathogen Alternaria panax.</title>
        <authorList>
            <person name="Qiu C."/>
            <person name="Wang W."/>
            <person name="Liu Z."/>
        </authorList>
    </citation>
    <scope>NUCLEOTIDE SEQUENCE</scope>
    <source>
        <strain evidence="6">BNCC115425</strain>
    </source>
</reference>
<evidence type="ECO:0000256" key="1">
    <source>
        <dbReference type="ARBA" id="ARBA00022723"/>
    </source>
</evidence>
<evidence type="ECO:0000313" key="6">
    <source>
        <dbReference type="EMBL" id="KAG9191488.1"/>
    </source>
</evidence>
<evidence type="ECO:0000256" key="2">
    <source>
        <dbReference type="ARBA" id="ARBA00022771"/>
    </source>
</evidence>
<keyword evidence="1" id="KW-0479">Metal-binding</keyword>
<dbReference type="CDD" id="cd15489">
    <property type="entry name" value="PHD_SF"/>
    <property type="match status" value="1"/>
</dbReference>
<evidence type="ECO:0000256" key="4">
    <source>
        <dbReference type="SAM" id="MobiDB-lite"/>
    </source>
</evidence>